<reference evidence="2" key="1">
    <citation type="submission" date="2019-04" db="EMBL/GenBank/DDBJ databases">
        <authorList>
            <consortium name="Science for Life Laboratories"/>
        </authorList>
    </citation>
    <scope>NUCLEOTIDE SEQUENCE</scope>
    <source>
        <strain evidence="2">MBLW1</strain>
    </source>
</reference>
<organism evidence="2">
    <name type="scientific">Tuwongella immobilis</name>
    <dbReference type="NCBI Taxonomy" id="692036"/>
    <lineage>
        <taxon>Bacteria</taxon>
        <taxon>Pseudomonadati</taxon>
        <taxon>Planctomycetota</taxon>
        <taxon>Planctomycetia</taxon>
        <taxon>Gemmatales</taxon>
        <taxon>Gemmataceae</taxon>
        <taxon>Tuwongella</taxon>
    </lineage>
</organism>
<evidence type="ECO:0000313" key="3">
    <source>
        <dbReference type="Proteomes" id="UP000464378"/>
    </source>
</evidence>
<dbReference type="GO" id="GO:0016020">
    <property type="term" value="C:membrane"/>
    <property type="evidence" value="ECO:0007669"/>
    <property type="project" value="InterPro"/>
</dbReference>
<gene>
    <name evidence="2" type="ORF">GMBLW1_29850</name>
</gene>
<accession>A0A6C2YIR2</accession>
<dbReference type="Proteomes" id="UP000464378">
    <property type="component" value="Chromosome"/>
</dbReference>
<dbReference type="InParanoid" id="A0A6C2YIR2"/>
<keyword evidence="3" id="KW-1185">Reference proteome</keyword>
<dbReference type="SUPFAM" id="SSF69318">
    <property type="entry name" value="Integrin alpha N-terminal domain"/>
    <property type="match status" value="1"/>
</dbReference>
<dbReference type="InterPro" id="IPR013517">
    <property type="entry name" value="FG-GAP"/>
</dbReference>
<protein>
    <recommendedName>
        <fullName evidence="4">Tandem-95 repeat protein</fullName>
    </recommendedName>
</protein>
<evidence type="ECO:0000256" key="1">
    <source>
        <dbReference type="ARBA" id="ARBA00022729"/>
    </source>
</evidence>
<dbReference type="KEGG" id="tim:GMBLW1_29850"/>
<dbReference type="Pfam" id="PF01839">
    <property type="entry name" value="FG-GAP"/>
    <property type="match status" value="1"/>
</dbReference>
<sequence>MLPLIRRLWAGKLRTQSPQPRKSPFLSTERLEDRVTPSFGLSGLLSPTAAGSIPIAQVGAGARLASVDTAQSELLNGLIQSLTGGGSVSLTAVDYQGLSNADLNLNAILTSLQTQLSLANPQQALNANVTIPQLLTAAASAANADGNTAVATIFNNLGTQIGALAGTIRLGDLFDISLPNGNLAQAQLNALDLLTGGVQLFNFQNVLTTTSPISIPGVDLGIASIASLQLRAQVVEPPVFVIGGAGSQFNTAAIRIATDVDLVDVDLDISDIVDDILGLPLVGALANVTAEASIAELSIYTEVAAGSGTIQSINALTNAITLSSTPSIANVYLGQIADSVFFNRNSVINPATDVTPGVVGSVQLGIVALGIPLLDLTAVDLNLRSTALGSPASPIVTNYTPPYPDFDTVSAGGAGVANLVSTLVSNLELSANILGLPVVGGLNTLLNTLLNNTVNDTIVQGVLTPVLTGVVDPLLDSLGIGIGEMDLAVLGVDSPDVPTAVNDSLLTLQNRPVSAAILNNDLNPNGLAITVQIVGNPASGVVILNADNTVTYTPNAGFLGTDSFSYQITDSFGRVSNTGNVAVFVGTATANNQAPNINPDTATVATNGTVNIAVLANDTDPNGDPISIIGASKAANGTVVVNANGTITYTPNAGFTGIDQFSYGAGDGKGGVGSAMVTVTVGTTGGNTGPNINPDTANGTQGDALVVSVLANDTTPTGKALTVIGVSQPANGKAVINGDGTVTYTPNASFFGQDRFTYTAADVNGLFGGATVTITVARDNVNPVINPDTANALNTGNVVVPVLANDTDGDGDPLTISGITQPANGKAVINANGTVTYTPNAGFVGDDSFTYTAVDGFGGSGSASVTITVSNPNSSPTVNPDTADVTNNTSVTIPVLDNDTDGDGDPLTVSNVTQPVNGTVTINPDGTITYTPNAGFVGDDSFTYTASDGRGGSGSATVNVSVARANVAPVVRNDTANTLINRLVTVPVLANDTDGDGDSLTITNVSQPRNGTVVLNANGTITYTPRTGFTGTDSFTYTASDGFGGSGSATVAVTVGMGGGQSGGGDGGNRSPMAFGDSAFTEIGQPTTVNVLANDVDPDGDPLSVASVTQPAEGSVVINPDGTVTFTPNAGFQGTVVFQYTVTDGRGGSSGNIVQVVVGRAPGDGPPVIPELRQYVVGADTGGGPRVTVYNPDGSTKFNFFAYDPNGRFGVSVAMGDIDGDGVSDILTSPGFGGGPHIRVLSGKDLTPIVDFFAFNPEFRGGVSISTGDLNGDGRNDIVVAAGPGGGPHVRVIDGTKINLLDAGGVITEAALMANFFAFDSTFGGGVSVAVTDLDLNGVGELITGSGPGGPPLVRVWDVPTMTLTREFFAFDPSFSQGVNVGGRGQFIVVAAGRGGIPRVQVFKGVQQELISDFLAYEPTFTGGARVNFAETVDASNPLFLIGAGVGGGPRIRVLRPTGETVLPDYFAFEPSFRGGVYVN</sequence>
<dbReference type="Gene3D" id="2.60.40.2810">
    <property type="match status" value="2"/>
</dbReference>
<dbReference type="InterPro" id="IPR015919">
    <property type="entry name" value="Cadherin-like_sf"/>
</dbReference>
<dbReference type="NCBIfam" id="NF012211">
    <property type="entry name" value="tand_rpt_95"/>
    <property type="match status" value="7"/>
</dbReference>
<keyword evidence="1" id="KW-0732">Signal</keyword>
<dbReference type="Pfam" id="PF17963">
    <property type="entry name" value="Big_9"/>
    <property type="match status" value="7"/>
</dbReference>
<evidence type="ECO:0008006" key="4">
    <source>
        <dbReference type="Google" id="ProtNLM"/>
    </source>
</evidence>
<dbReference type="PANTHER" id="PTHR34720">
    <property type="entry name" value="MICROCYSTIN DEPENDENT PROTEIN"/>
    <property type="match status" value="1"/>
</dbReference>
<proteinExistence type="predicted"/>
<dbReference type="Gene3D" id="2.60.40.3440">
    <property type="match status" value="5"/>
</dbReference>
<dbReference type="PANTHER" id="PTHR34720:SF9">
    <property type="entry name" value="BLR4714 PROTEIN"/>
    <property type="match status" value="1"/>
</dbReference>
<name>A0A6C2YIR2_9BACT</name>
<dbReference type="GO" id="GO:0005509">
    <property type="term" value="F:calcium ion binding"/>
    <property type="evidence" value="ECO:0007669"/>
    <property type="project" value="InterPro"/>
</dbReference>
<dbReference type="EMBL" id="LR593887">
    <property type="protein sequence ID" value="VTR97368.1"/>
    <property type="molecule type" value="Genomic_DNA"/>
</dbReference>
<dbReference type="InterPro" id="IPR028994">
    <property type="entry name" value="Integrin_alpha_N"/>
</dbReference>
<evidence type="ECO:0000313" key="2">
    <source>
        <dbReference type="EMBL" id="VIP00975.1"/>
    </source>
</evidence>
<dbReference type="SUPFAM" id="SSF49313">
    <property type="entry name" value="Cadherin-like"/>
    <property type="match status" value="1"/>
</dbReference>
<dbReference type="EMBL" id="LR586016">
    <property type="protein sequence ID" value="VIP00975.1"/>
    <property type="molecule type" value="Genomic_DNA"/>
</dbReference>